<dbReference type="PIRSF" id="PIRSF006060">
    <property type="entry name" value="AA_transporter"/>
    <property type="match status" value="1"/>
</dbReference>
<evidence type="ECO:0000313" key="6">
    <source>
        <dbReference type="EMBL" id="RPA75182.1"/>
    </source>
</evidence>
<feature type="transmembrane region" description="Helical" evidence="5">
    <location>
        <begin position="370"/>
        <end position="391"/>
    </location>
</feature>
<keyword evidence="2 5" id="KW-0812">Transmembrane</keyword>
<evidence type="ECO:0000256" key="4">
    <source>
        <dbReference type="ARBA" id="ARBA00023136"/>
    </source>
</evidence>
<comment type="subcellular location">
    <subcellularLocation>
        <location evidence="1">Membrane</location>
        <topology evidence="1">Multi-pass membrane protein</topology>
    </subcellularLocation>
</comment>
<reference evidence="6 7" key="1">
    <citation type="journal article" date="2018" name="Nat. Ecol. Evol.">
        <title>Pezizomycetes genomes reveal the molecular basis of ectomycorrhizal truffle lifestyle.</title>
        <authorList>
            <person name="Murat C."/>
            <person name="Payen T."/>
            <person name="Noel B."/>
            <person name="Kuo A."/>
            <person name="Morin E."/>
            <person name="Chen J."/>
            <person name="Kohler A."/>
            <person name="Krizsan K."/>
            <person name="Balestrini R."/>
            <person name="Da Silva C."/>
            <person name="Montanini B."/>
            <person name="Hainaut M."/>
            <person name="Levati E."/>
            <person name="Barry K.W."/>
            <person name="Belfiori B."/>
            <person name="Cichocki N."/>
            <person name="Clum A."/>
            <person name="Dockter R.B."/>
            <person name="Fauchery L."/>
            <person name="Guy J."/>
            <person name="Iotti M."/>
            <person name="Le Tacon F."/>
            <person name="Lindquist E.A."/>
            <person name="Lipzen A."/>
            <person name="Malagnac F."/>
            <person name="Mello A."/>
            <person name="Molinier V."/>
            <person name="Miyauchi S."/>
            <person name="Poulain J."/>
            <person name="Riccioni C."/>
            <person name="Rubini A."/>
            <person name="Sitrit Y."/>
            <person name="Splivallo R."/>
            <person name="Traeger S."/>
            <person name="Wang M."/>
            <person name="Zifcakova L."/>
            <person name="Wipf D."/>
            <person name="Zambonelli A."/>
            <person name="Paolocci F."/>
            <person name="Nowrousian M."/>
            <person name="Ottonello S."/>
            <person name="Baldrian P."/>
            <person name="Spatafora J.W."/>
            <person name="Henrissat B."/>
            <person name="Nagy L.G."/>
            <person name="Aury J.M."/>
            <person name="Wincker P."/>
            <person name="Grigoriev I.V."/>
            <person name="Bonfante P."/>
            <person name="Martin F.M."/>
        </authorList>
    </citation>
    <scope>NUCLEOTIDE SEQUENCE [LARGE SCALE GENOMIC DNA]</scope>
    <source>
        <strain evidence="6 7">RN42</strain>
    </source>
</reference>
<dbReference type="InterPro" id="IPR002293">
    <property type="entry name" value="AA/rel_permease1"/>
</dbReference>
<dbReference type="InterPro" id="IPR050598">
    <property type="entry name" value="AminoAcid_Transporter"/>
</dbReference>
<feature type="transmembrane region" description="Helical" evidence="5">
    <location>
        <begin position="192"/>
        <end position="214"/>
    </location>
</feature>
<feature type="transmembrane region" description="Helical" evidence="5">
    <location>
        <begin position="470"/>
        <end position="489"/>
    </location>
</feature>
<dbReference type="Pfam" id="PF13520">
    <property type="entry name" value="AA_permease_2"/>
    <property type="match status" value="1"/>
</dbReference>
<keyword evidence="3 5" id="KW-1133">Transmembrane helix</keyword>
<evidence type="ECO:0000256" key="5">
    <source>
        <dbReference type="SAM" id="Phobius"/>
    </source>
</evidence>
<feature type="transmembrane region" description="Helical" evidence="5">
    <location>
        <begin position="47"/>
        <end position="70"/>
    </location>
</feature>
<dbReference type="GO" id="GO:0016020">
    <property type="term" value="C:membrane"/>
    <property type="evidence" value="ECO:0007669"/>
    <property type="project" value="UniProtKB-SubCell"/>
</dbReference>
<organism evidence="6 7">
    <name type="scientific">Ascobolus immersus RN42</name>
    <dbReference type="NCBI Taxonomy" id="1160509"/>
    <lineage>
        <taxon>Eukaryota</taxon>
        <taxon>Fungi</taxon>
        <taxon>Dikarya</taxon>
        <taxon>Ascomycota</taxon>
        <taxon>Pezizomycotina</taxon>
        <taxon>Pezizomycetes</taxon>
        <taxon>Pezizales</taxon>
        <taxon>Ascobolaceae</taxon>
        <taxon>Ascobolus</taxon>
    </lineage>
</organism>
<protein>
    <submittedName>
        <fullName evidence="6">Amino acid permease</fullName>
    </submittedName>
</protein>
<dbReference type="STRING" id="1160509.A0A3N4HMY6"/>
<dbReference type="Gene3D" id="1.20.1740.10">
    <property type="entry name" value="Amino acid/polyamine transporter I"/>
    <property type="match status" value="1"/>
</dbReference>
<gene>
    <name evidence="6" type="ORF">BJ508DRAFT_24168</name>
</gene>
<keyword evidence="7" id="KW-1185">Reference proteome</keyword>
<keyword evidence="4 5" id="KW-0472">Membrane</keyword>
<name>A0A3N4HMY6_ASCIM</name>
<feature type="transmembrane region" description="Helical" evidence="5">
    <location>
        <begin position="272"/>
        <end position="295"/>
    </location>
</feature>
<feature type="transmembrane region" description="Helical" evidence="5">
    <location>
        <begin position="437"/>
        <end position="458"/>
    </location>
</feature>
<feature type="transmembrane region" description="Helical" evidence="5">
    <location>
        <begin position="403"/>
        <end position="425"/>
    </location>
</feature>
<feature type="transmembrane region" description="Helical" evidence="5">
    <location>
        <begin position="121"/>
        <end position="140"/>
    </location>
</feature>
<evidence type="ECO:0000256" key="3">
    <source>
        <dbReference type="ARBA" id="ARBA00022989"/>
    </source>
</evidence>
<feature type="transmembrane region" description="Helical" evidence="5">
    <location>
        <begin position="160"/>
        <end position="180"/>
    </location>
</feature>
<dbReference type="Proteomes" id="UP000275078">
    <property type="component" value="Unassembled WGS sequence"/>
</dbReference>
<feature type="transmembrane region" description="Helical" evidence="5">
    <location>
        <begin position="76"/>
        <end position="100"/>
    </location>
</feature>
<dbReference type="GO" id="GO:0015179">
    <property type="term" value="F:L-amino acid transmembrane transporter activity"/>
    <property type="evidence" value="ECO:0007669"/>
    <property type="project" value="TreeGrafter"/>
</dbReference>
<evidence type="ECO:0000256" key="1">
    <source>
        <dbReference type="ARBA" id="ARBA00004141"/>
    </source>
</evidence>
<sequence length="527" mass="58242">MSSSSFEKERKADLAADGRISEDAISEHSNEEVFAFTEERKMGVTSAVFLILNKIIGTGIFSTPSGIFAATGSVGISLMLWVIGGLLTFCGLSVFLEFGLAIPVSGGEKNYLERVYRRPKYLATSVLLSQMVLLGFSSGNSLAFGQYVLFAAGIENPDKWVARGIAIACITFAVLLHAIFPKWGMRISNVLGAFKVVVLLLIVFSGFAALAGHLKVPKPNNFDNAFSIDEDLGGGVYNYANALLRIVYSYKGWENANYVMSELKKPKKTLSIAAPLALAGVTILYVLANIAYFAAVPKDEIVSSRVLIAGVFFRNVFGNSAGARALPVFVAISNMGNVLAVSFAHSRLNQEFAKEGILPFSKFWASNKPFNAPAAALFLHWIVTVIILVAPPAGEAYEFITDLYTYPGAWINSFVAAGLLYLHWNREKEQWQSPWKSYWPITLIYFLMNVFLCIVPFIPPEKQTTSYPYYVFPVVGVSVLLLGATYWLFWKIIMPRLGGYKIVSERQILENGAEVVRYEKKYLKKDL</sequence>
<dbReference type="PANTHER" id="PTHR11785">
    <property type="entry name" value="AMINO ACID TRANSPORTER"/>
    <property type="match status" value="1"/>
</dbReference>
<dbReference type="PANTHER" id="PTHR11785:SF382">
    <property type="entry name" value="LOW-AFFINITY METHIONINE PERMEASE"/>
    <property type="match status" value="1"/>
</dbReference>
<proteinExistence type="predicted"/>
<dbReference type="OrthoDB" id="5982228at2759"/>
<evidence type="ECO:0000256" key="2">
    <source>
        <dbReference type="ARBA" id="ARBA00022692"/>
    </source>
</evidence>
<dbReference type="EMBL" id="ML119770">
    <property type="protein sequence ID" value="RPA75182.1"/>
    <property type="molecule type" value="Genomic_DNA"/>
</dbReference>
<evidence type="ECO:0000313" key="7">
    <source>
        <dbReference type="Proteomes" id="UP000275078"/>
    </source>
</evidence>
<accession>A0A3N4HMY6</accession>
<dbReference type="AlphaFoldDB" id="A0A3N4HMY6"/>
<dbReference type="FunFam" id="1.20.1740.10:FF:000025">
    <property type="entry name" value="High-affinity methionine permease"/>
    <property type="match status" value="1"/>
</dbReference>